<gene>
    <name evidence="1" type="ORF">L6164_004759</name>
</gene>
<keyword evidence="2" id="KW-1185">Reference proteome</keyword>
<protein>
    <submittedName>
        <fullName evidence="1">Uncharacterized protein</fullName>
    </submittedName>
</protein>
<evidence type="ECO:0000313" key="2">
    <source>
        <dbReference type="Proteomes" id="UP000828941"/>
    </source>
</evidence>
<sequence>MLAGDCFAEVLAVTGYSTARFSRLKVFVASEDDFCEFWFGREKMPLLVIFLLALLNLLFSCSGHSFLSTYLSPSTRPFQTLSVGGMLVEHVKSVSMSVSFASSKRGKLWLIKSSLGPSSAPAPSPSNLAPIVPPRPRHHRRRHHSARPHLGAPPPSKDQACDQTCTEPFTPTPFGSPCGCVFPMKVTLILDVAPYSVFPVMNELEIEIASGTYLDQSQVKIMGATADSQNQGRTVVDINLVPLGEKFDNTTAVLIYERFWHKKVPLNRGLFGDYSVSYISYPGIPSSPPYGSYMENAPRGSAGGLPVTANFVNKTQRMNLRTIIVIALSAFVLLLVLVGAFSVILKWRKIKRPSSAVGPAFTSSINKRSGIGSMLSSSITSSTSMSLMSTMATSILSVKTFTLSELEKATDKFSSKRVLGEGGFGRVYHGTLEDGTEVAVKLLTRDNQNGDREFIAEVEMLSRLHHRNLVKLVGICIEGRRRCLVYELVHSGSVESHLHGADKKKGPLDWEARMKIALGAARGLAYLHEDSNPRVIHRDFKASNVLLEDDFTPKVSDFGMAREATEGSHHISTRVMGTFGYVAPEYAMTGHLLVKSDVYSYGVVLLELLTGRKPVDMSQPPGQENLVTWARPLLTTREGVEQLVDPSLAGSYDFDDMAKVAAIASMCVHPEVTHRPFMGEVVQALKLIYNDTDETCGDCISQKESSAHDSDFRGDLAPSDSSWWNAGGLTPRLTYGQASSLITMEYSSGPLEEMENRPFSASSLNGDEISLPIWHGNRSGPLRTVRSKLSLYRFTGSRSEHGGLPSKRVWNDGYWV</sequence>
<organism evidence="1 2">
    <name type="scientific">Bauhinia variegata</name>
    <name type="common">Purple orchid tree</name>
    <name type="synonym">Phanera variegata</name>
    <dbReference type="NCBI Taxonomy" id="167791"/>
    <lineage>
        <taxon>Eukaryota</taxon>
        <taxon>Viridiplantae</taxon>
        <taxon>Streptophyta</taxon>
        <taxon>Embryophyta</taxon>
        <taxon>Tracheophyta</taxon>
        <taxon>Spermatophyta</taxon>
        <taxon>Magnoliopsida</taxon>
        <taxon>eudicotyledons</taxon>
        <taxon>Gunneridae</taxon>
        <taxon>Pentapetalae</taxon>
        <taxon>rosids</taxon>
        <taxon>fabids</taxon>
        <taxon>Fabales</taxon>
        <taxon>Fabaceae</taxon>
        <taxon>Cercidoideae</taxon>
        <taxon>Cercideae</taxon>
        <taxon>Bauhiniinae</taxon>
        <taxon>Bauhinia</taxon>
    </lineage>
</organism>
<proteinExistence type="predicted"/>
<reference evidence="1 2" key="1">
    <citation type="journal article" date="2022" name="DNA Res.">
        <title>Chromosomal-level genome assembly of the orchid tree Bauhinia variegata (Leguminosae; Cercidoideae) supports the allotetraploid origin hypothesis of Bauhinia.</title>
        <authorList>
            <person name="Zhong Y."/>
            <person name="Chen Y."/>
            <person name="Zheng D."/>
            <person name="Pang J."/>
            <person name="Liu Y."/>
            <person name="Luo S."/>
            <person name="Meng S."/>
            <person name="Qian L."/>
            <person name="Wei D."/>
            <person name="Dai S."/>
            <person name="Zhou R."/>
        </authorList>
    </citation>
    <scope>NUCLEOTIDE SEQUENCE [LARGE SCALE GENOMIC DNA]</scope>
    <source>
        <strain evidence="1">BV-YZ2020</strain>
    </source>
</reference>
<dbReference type="EMBL" id="CM039428">
    <property type="protein sequence ID" value="KAI4350291.1"/>
    <property type="molecule type" value="Genomic_DNA"/>
</dbReference>
<dbReference type="Proteomes" id="UP000828941">
    <property type="component" value="Chromosome 3"/>
</dbReference>
<comment type="caution">
    <text evidence="1">The sequence shown here is derived from an EMBL/GenBank/DDBJ whole genome shotgun (WGS) entry which is preliminary data.</text>
</comment>
<name>A0ACB9PP92_BAUVA</name>
<evidence type="ECO:0000313" key="1">
    <source>
        <dbReference type="EMBL" id="KAI4350291.1"/>
    </source>
</evidence>
<accession>A0ACB9PP92</accession>